<evidence type="ECO:0000256" key="4">
    <source>
        <dbReference type="ARBA" id="ARBA00023163"/>
    </source>
</evidence>
<dbReference type="PROSITE" id="PS00715">
    <property type="entry name" value="SIGMA70_1"/>
    <property type="match status" value="1"/>
</dbReference>
<keyword evidence="7" id="KW-1185">Reference proteome</keyword>
<dbReference type="InterPro" id="IPR036388">
    <property type="entry name" value="WH-like_DNA-bd_sf"/>
</dbReference>
<dbReference type="PANTHER" id="PTHR30603">
    <property type="entry name" value="RNA POLYMERASE SIGMA FACTOR RPO"/>
    <property type="match status" value="1"/>
</dbReference>
<dbReference type="InterPro" id="IPR007630">
    <property type="entry name" value="RNA_pol_sigma70_r4"/>
</dbReference>
<dbReference type="Pfam" id="PF04542">
    <property type="entry name" value="Sigma70_r2"/>
    <property type="match status" value="1"/>
</dbReference>
<reference evidence="6 7" key="1">
    <citation type="submission" date="2023-06" db="EMBL/GenBank/DDBJ databases">
        <title>Thiopseudomonas sp. CY1220 draft genome sequence.</title>
        <authorList>
            <person name="Zhao G."/>
            <person name="An M."/>
        </authorList>
    </citation>
    <scope>NUCLEOTIDE SEQUENCE [LARGE SCALE GENOMIC DNA]</scope>
    <source>
        <strain evidence="6 7">CY1220</strain>
    </source>
</reference>
<proteinExistence type="predicted"/>
<keyword evidence="2" id="KW-0731">Sigma factor</keyword>
<feature type="domain" description="RNA polymerase sigma-70" evidence="5">
    <location>
        <begin position="112"/>
        <end position="125"/>
    </location>
</feature>
<comment type="caution">
    <text evidence="6">The sequence shown here is derived from an EMBL/GenBank/DDBJ whole genome shotgun (WGS) entry which is preliminary data.</text>
</comment>
<dbReference type="NCBIfam" id="TIGR02937">
    <property type="entry name" value="sigma70-ECF"/>
    <property type="match status" value="1"/>
</dbReference>
<evidence type="ECO:0000256" key="3">
    <source>
        <dbReference type="ARBA" id="ARBA00023125"/>
    </source>
</evidence>
<dbReference type="PRINTS" id="PR00046">
    <property type="entry name" value="SIGMA70FCT"/>
</dbReference>
<dbReference type="InterPro" id="IPR014284">
    <property type="entry name" value="RNA_pol_sigma-70_dom"/>
</dbReference>
<sequence>MLFQEEAGCNYAARSYITNTGCKNSLRVREEGAAYQENTNQKLSASKLSCATQSYLQAIGRAHIFTREEEQFYARQLRQGELAARQKMVVHNLRLVVKIARSYLGGNQSLLELISEGNLGLFYALDKFDPELGYKFSTYATPWIRQAIERSILVKQKLVRTPYRLARKVRQLQRARTKMAATHGKTSTAEQLAANLGWSVQEVRLLSRLDYHEYSLDSTYANSERTQHEVLPAETKCPFTDTQDVQLEKLALLLVQQLPKVQQSVVTLRFGLFGNQAHTLQEVASIMGVSRERVRLMQIQVLQRMRRELEQHGLSAELIFAHASG</sequence>
<evidence type="ECO:0000256" key="1">
    <source>
        <dbReference type="ARBA" id="ARBA00023015"/>
    </source>
</evidence>
<keyword evidence="3" id="KW-0238">DNA-binding</keyword>
<dbReference type="InterPro" id="IPR013324">
    <property type="entry name" value="RNA_pol_sigma_r3/r4-like"/>
</dbReference>
<evidence type="ECO:0000313" key="6">
    <source>
        <dbReference type="EMBL" id="MDM7858916.1"/>
    </source>
</evidence>
<evidence type="ECO:0000256" key="2">
    <source>
        <dbReference type="ARBA" id="ARBA00023082"/>
    </source>
</evidence>
<protein>
    <submittedName>
        <fullName evidence="6">Sigma-70 family RNA polymerase sigma factor</fullName>
    </submittedName>
</protein>
<name>A0ABT7SRT8_9GAMM</name>
<dbReference type="SUPFAM" id="SSF88659">
    <property type="entry name" value="Sigma3 and sigma4 domains of RNA polymerase sigma factors"/>
    <property type="match status" value="2"/>
</dbReference>
<dbReference type="PANTHER" id="PTHR30603:SF67">
    <property type="entry name" value="RNA POLYMERASE SIGMA FACTOR RPOS"/>
    <property type="match status" value="1"/>
</dbReference>
<dbReference type="RefSeq" id="WP_289411767.1">
    <property type="nucleotide sequence ID" value="NZ_JAUCDY010000019.1"/>
</dbReference>
<gene>
    <name evidence="6" type="ORF">QEZ41_11640</name>
</gene>
<dbReference type="Pfam" id="PF00140">
    <property type="entry name" value="Sigma70_r1_2"/>
    <property type="match status" value="1"/>
</dbReference>
<keyword evidence="1" id="KW-0805">Transcription regulation</keyword>
<dbReference type="InterPro" id="IPR000943">
    <property type="entry name" value="RNA_pol_sigma70"/>
</dbReference>
<evidence type="ECO:0000259" key="5">
    <source>
        <dbReference type="PROSITE" id="PS00715"/>
    </source>
</evidence>
<accession>A0ABT7SRT8</accession>
<keyword evidence="4" id="KW-0804">Transcription</keyword>
<dbReference type="Pfam" id="PF04545">
    <property type="entry name" value="Sigma70_r4"/>
    <property type="match status" value="1"/>
</dbReference>
<dbReference type="Proteomes" id="UP001241056">
    <property type="component" value="Unassembled WGS sequence"/>
</dbReference>
<dbReference type="InterPro" id="IPR007627">
    <property type="entry name" value="RNA_pol_sigma70_r2"/>
</dbReference>
<dbReference type="InterPro" id="IPR009042">
    <property type="entry name" value="RNA_pol_sigma70_r1_2"/>
</dbReference>
<dbReference type="SUPFAM" id="SSF88946">
    <property type="entry name" value="Sigma2 domain of RNA polymerase sigma factors"/>
    <property type="match status" value="1"/>
</dbReference>
<dbReference type="EMBL" id="JAUCDY010000019">
    <property type="protein sequence ID" value="MDM7858916.1"/>
    <property type="molecule type" value="Genomic_DNA"/>
</dbReference>
<dbReference type="InterPro" id="IPR050239">
    <property type="entry name" value="Sigma-70_RNA_pol_init_factors"/>
</dbReference>
<organism evidence="6 7">
    <name type="scientific">Thiopseudomonas acetoxidans</name>
    <dbReference type="NCBI Taxonomy" id="3041622"/>
    <lineage>
        <taxon>Bacteria</taxon>
        <taxon>Pseudomonadati</taxon>
        <taxon>Pseudomonadota</taxon>
        <taxon>Gammaproteobacteria</taxon>
        <taxon>Pseudomonadales</taxon>
        <taxon>Pseudomonadaceae</taxon>
        <taxon>Thiopseudomonas</taxon>
    </lineage>
</organism>
<dbReference type="Gene3D" id="1.10.10.10">
    <property type="entry name" value="Winged helix-like DNA-binding domain superfamily/Winged helix DNA-binding domain"/>
    <property type="match status" value="2"/>
</dbReference>
<evidence type="ECO:0000313" key="7">
    <source>
        <dbReference type="Proteomes" id="UP001241056"/>
    </source>
</evidence>
<dbReference type="Gene3D" id="1.10.601.10">
    <property type="entry name" value="RNA Polymerase Primary Sigma Factor"/>
    <property type="match status" value="1"/>
</dbReference>
<dbReference type="InterPro" id="IPR013325">
    <property type="entry name" value="RNA_pol_sigma_r2"/>
</dbReference>